<comment type="similarity">
    <text evidence="3 17">Belongs to the QueH family.</text>
</comment>
<gene>
    <name evidence="17" type="primary">queH</name>
    <name evidence="18" type="ORF">BN85413870</name>
</gene>
<keyword evidence="13 17" id="KW-1015">Disulfide bond</keyword>
<evidence type="ECO:0000256" key="7">
    <source>
        <dbReference type="ARBA" id="ARBA00022694"/>
    </source>
</evidence>
<dbReference type="KEGG" id="apal:BN85413870"/>
<dbReference type="AlphaFoldDB" id="U4KLU3"/>
<dbReference type="RefSeq" id="WP_030003847.1">
    <property type="nucleotide sequence ID" value="NC_022538.1"/>
</dbReference>
<comment type="function">
    <text evidence="1 17">Catalyzes the conversion of epoxyqueuosine (oQ) to queuosine (Q), which is a hypermodified base found in the wobble positions of tRNA(Asp), tRNA(Asn), tRNA(His) and tRNA(Tyr).</text>
</comment>
<dbReference type="OrthoDB" id="9801033at2"/>
<dbReference type="GO" id="GO:0046872">
    <property type="term" value="F:metal ion binding"/>
    <property type="evidence" value="ECO:0007669"/>
    <property type="project" value="UniProtKB-KW"/>
</dbReference>
<evidence type="ECO:0000256" key="8">
    <source>
        <dbReference type="ARBA" id="ARBA00022723"/>
    </source>
</evidence>
<dbReference type="EC" id="1.17.99.6" evidence="4 17"/>
<dbReference type="EMBL" id="FO681347">
    <property type="protein sequence ID" value="CCV64964.1"/>
    <property type="molecule type" value="Genomic_DNA"/>
</dbReference>
<dbReference type="HAMAP" id="MF_02089">
    <property type="entry name" value="QueH"/>
    <property type="match status" value="1"/>
</dbReference>
<keyword evidence="11 17" id="KW-0408">Iron</keyword>
<evidence type="ECO:0000256" key="6">
    <source>
        <dbReference type="ARBA" id="ARBA00022485"/>
    </source>
</evidence>
<sequence>MFEIDEILKKYNKDQKINYDQILLDVIKQWQKNNVKPKIILHSCCAPCSTYVLEEMTKYADITIYFSNSNIHPKEEYQKRALVQEEFIKKFNLENHTNVLYIEDEYQPQNFIKDVYSKKLEEEKEGGARCSFCFEMRLDRVAKKAVELGYDYFGSAITLSPHKNSQVINAIGFDVQKIYDVSYLPTDFKKRGGYKRSVELCNIYDIYRQCYCGCVFAALDQGIDLKETRREAIQFLEEFNKKKEV</sequence>
<evidence type="ECO:0000256" key="3">
    <source>
        <dbReference type="ARBA" id="ARBA00008207"/>
    </source>
</evidence>
<evidence type="ECO:0000256" key="13">
    <source>
        <dbReference type="ARBA" id="ARBA00023157"/>
    </source>
</evidence>
<keyword evidence="19" id="KW-1185">Reference proteome</keyword>
<keyword evidence="6 17" id="KW-0004">4Fe-4S</keyword>
<dbReference type="Proteomes" id="UP000032740">
    <property type="component" value="Chromosome"/>
</dbReference>
<evidence type="ECO:0000256" key="2">
    <source>
        <dbReference type="ARBA" id="ARBA00004691"/>
    </source>
</evidence>
<dbReference type="STRING" id="1318466.BN85413870"/>
<evidence type="ECO:0000313" key="18">
    <source>
        <dbReference type="EMBL" id="CCV64964.1"/>
    </source>
</evidence>
<dbReference type="HOGENOM" id="CLU_088177_1_0_14"/>
<evidence type="ECO:0000256" key="12">
    <source>
        <dbReference type="ARBA" id="ARBA00023014"/>
    </source>
</evidence>
<feature type="binding site" evidence="17">
    <location>
        <position position="45"/>
    </location>
    <ligand>
        <name>[4Fe-4S] cluster</name>
        <dbReference type="ChEBI" id="CHEBI:49883"/>
    </ligand>
</feature>
<evidence type="ECO:0000256" key="9">
    <source>
        <dbReference type="ARBA" id="ARBA00022785"/>
    </source>
</evidence>
<evidence type="ECO:0000256" key="14">
    <source>
        <dbReference type="ARBA" id="ARBA00023284"/>
    </source>
</evidence>
<keyword evidence="7 17" id="KW-0819">tRNA processing</keyword>
<dbReference type="GO" id="GO:0052693">
    <property type="term" value="F:epoxyqueuosine reductase activity"/>
    <property type="evidence" value="ECO:0007669"/>
    <property type="project" value="UniProtKB-UniRule"/>
</dbReference>
<evidence type="ECO:0000256" key="4">
    <source>
        <dbReference type="ARBA" id="ARBA00012622"/>
    </source>
</evidence>
<evidence type="ECO:0000256" key="17">
    <source>
        <dbReference type="HAMAP-Rule" id="MF_02089"/>
    </source>
</evidence>
<evidence type="ECO:0000256" key="11">
    <source>
        <dbReference type="ARBA" id="ARBA00023004"/>
    </source>
</evidence>
<evidence type="ECO:0000313" key="19">
    <source>
        <dbReference type="Proteomes" id="UP000032740"/>
    </source>
</evidence>
<accession>U4KLU3</accession>
<dbReference type="PANTHER" id="PTHR36701:SF1">
    <property type="entry name" value="EPOXYQUEUOSINE REDUCTASE QUEH"/>
    <property type="match status" value="1"/>
</dbReference>
<evidence type="ECO:0000256" key="10">
    <source>
        <dbReference type="ARBA" id="ARBA00023002"/>
    </source>
</evidence>
<keyword evidence="8 17" id="KW-0479">Metal-binding</keyword>
<feature type="binding site" evidence="17">
    <location>
        <position position="44"/>
    </location>
    <ligand>
        <name>[4Fe-4S] cluster</name>
        <dbReference type="ChEBI" id="CHEBI:49883"/>
    </ligand>
</feature>
<comment type="pathway">
    <text evidence="2 17">tRNA modification; tRNA-queuosine biosynthesis.</text>
</comment>
<feature type="disulfide bond" description="Redox-active" evidence="17">
    <location>
        <begin position="212"/>
        <end position="214"/>
    </location>
</feature>
<feature type="binding site" evidence="17">
    <location>
        <position position="133"/>
    </location>
    <ligand>
        <name>[4Fe-4S] cluster</name>
        <dbReference type="ChEBI" id="CHEBI:49883"/>
    </ligand>
</feature>
<dbReference type="GO" id="GO:0008616">
    <property type="term" value="P:tRNA queuosine(34) biosynthetic process"/>
    <property type="evidence" value="ECO:0007669"/>
    <property type="project" value="UniProtKB-UniRule"/>
</dbReference>
<comment type="catalytic activity">
    <reaction evidence="16 17">
        <text>epoxyqueuosine(34) in tRNA + AH2 = queuosine(34) in tRNA + A + H2O</text>
        <dbReference type="Rhea" id="RHEA:32159"/>
        <dbReference type="Rhea" id="RHEA-COMP:18571"/>
        <dbReference type="Rhea" id="RHEA-COMP:18582"/>
        <dbReference type="ChEBI" id="CHEBI:13193"/>
        <dbReference type="ChEBI" id="CHEBI:15377"/>
        <dbReference type="ChEBI" id="CHEBI:17499"/>
        <dbReference type="ChEBI" id="CHEBI:194431"/>
        <dbReference type="ChEBI" id="CHEBI:194443"/>
        <dbReference type="EC" id="1.17.99.6"/>
    </reaction>
</comment>
<evidence type="ECO:0000256" key="5">
    <source>
        <dbReference type="ARBA" id="ARBA00016895"/>
    </source>
</evidence>
<dbReference type="InterPro" id="IPR003828">
    <property type="entry name" value="QueH"/>
</dbReference>
<name>U4KLU3_ALTPJ</name>
<dbReference type="Pfam" id="PF02677">
    <property type="entry name" value="QueH"/>
    <property type="match status" value="1"/>
</dbReference>
<keyword evidence="12 17" id="KW-0411">Iron-sulfur</keyword>
<proteinExistence type="inferred from homology"/>
<keyword evidence="14 17" id="KW-0676">Redox-active center</keyword>
<feature type="binding site" evidence="17">
    <location>
        <position position="130"/>
    </location>
    <ligand>
        <name>[4Fe-4S] cluster</name>
        <dbReference type="ChEBI" id="CHEBI:49883"/>
    </ligand>
</feature>
<evidence type="ECO:0000256" key="16">
    <source>
        <dbReference type="ARBA" id="ARBA00047415"/>
    </source>
</evidence>
<dbReference type="UniPathway" id="UPA00392"/>
<evidence type="ECO:0000256" key="15">
    <source>
        <dbReference type="ARBA" id="ARBA00031446"/>
    </source>
</evidence>
<organism evidence="18 19">
    <name type="scientific">Alteracholeplasma palmae (strain ATCC 49389 / J233)</name>
    <name type="common">Acholeplasma palmae</name>
    <dbReference type="NCBI Taxonomy" id="1318466"/>
    <lineage>
        <taxon>Bacteria</taxon>
        <taxon>Bacillati</taxon>
        <taxon>Mycoplasmatota</taxon>
        <taxon>Mollicutes</taxon>
        <taxon>Acholeplasmatales</taxon>
        <taxon>Acholeplasmataceae</taxon>
        <taxon>Acholeplasma</taxon>
    </lineage>
</organism>
<dbReference type="PANTHER" id="PTHR36701">
    <property type="entry name" value="EPOXYQUEUOSINE REDUCTASE QUEH"/>
    <property type="match status" value="1"/>
</dbReference>
<dbReference type="GO" id="GO:0051539">
    <property type="term" value="F:4 iron, 4 sulfur cluster binding"/>
    <property type="evidence" value="ECO:0007669"/>
    <property type="project" value="UniProtKB-UniRule"/>
</dbReference>
<keyword evidence="9 17" id="KW-0671">Queuosine biosynthesis</keyword>
<protein>
    <recommendedName>
        <fullName evidence="5 17">Epoxyqueuosine reductase QueH</fullName>
        <ecNumber evidence="4 17">1.17.99.6</ecNumber>
    </recommendedName>
    <alternativeName>
        <fullName evidence="15 17">Queuosine biosynthesis protein QueH</fullName>
    </alternativeName>
</protein>
<reference evidence="18 19" key="1">
    <citation type="journal article" date="2013" name="J. Mol. Microbiol. Biotechnol.">
        <title>Analysis of the Complete Genomes of Acholeplasma brassicae , A. palmae and A. laidlawii and Their Comparison to the Obligate Parasites from ' Candidatus Phytoplasma'.</title>
        <authorList>
            <person name="Kube M."/>
            <person name="Siewert C."/>
            <person name="Migdoll A.M."/>
            <person name="Duduk B."/>
            <person name="Holz S."/>
            <person name="Rabus R."/>
            <person name="Seemuller E."/>
            <person name="Mitrovic J."/>
            <person name="Muller I."/>
            <person name="Buttner C."/>
            <person name="Reinhardt R."/>
        </authorList>
    </citation>
    <scope>NUCLEOTIDE SEQUENCE [LARGE SCALE GENOMIC DNA]</scope>
    <source>
        <strain evidence="18 19">J233</strain>
    </source>
</reference>
<keyword evidence="10 17" id="KW-0560">Oxidoreductase</keyword>
<evidence type="ECO:0000256" key="1">
    <source>
        <dbReference type="ARBA" id="ARBA00002268"/>
    </source>
</evidence>